<feature type="domain" description="HTH gntR-type" evidence="4">
    <location>
        <begin position="10"/>
        <end position="78"/>
    </location>
</feature>
<dbReference type="GO" id="GO:0003677">
    <property type="term" value="F:DNA binding"/>
    <property type="evidence" value="ECO:0007669"/>
    <property type="project" value="UniProtKB-KW"/>
</dbReference>
<dbReference type="Pfam" id="PF00392">
    <property type="entry name" value="GntR"/>
    <property type="match status" value="1"/>
</dbReference>
<dbReference type="Gene3D" id="3.40.1410.10">
    <property type="entry name" value="Chorismate lyase-like"/>
    <property type="match status" value="1"/>
</dbReference>
<dbReference type="Gene3D" id="1.10.10.10">
    <property type="entry name" value="Winged helix-like DNA-binding domain superfamily/Winged helix DNA-binding domain"/>
    <property type="match status" value="1"/>
</dbReference>
<evidence type="ECO:0000313" key="6">
    <source>
        <dbReference type="EMBL" id="MCR0233989.1"/>
    </source>
</evidence>
<evidence type="ECO:0000313" key="7">
    <source>
        <dbReference type="Proteomes" id="UP000030008"/>
    </source>
</evidence>
<dbReference type="PROSITE" id="PS50949">
    <property type="entry name" value="HTH_GNTR"/>
    <property type="match status" value="1"/>
</dbReference>
<accession>A0A099ID44</accession>
<evidence type="ECO:0000256" key="2">
    <source>
        <dbReference type="ARBA" id="ARBA00023125"/>
    </source>
</evidence>
<reference evidence="5 7" key="1">
    <citation type="submission" date="2014-08" db="EMBL/GenBank/DDBJ databases">
        <title>Clostridium innocuum, an unnegligible vancomycin-resistant pathogen causing extra-intestinal infections.</title>
        <authorList>
            <person name="Feng Y."/>
            <person name="Chiu C.-H."/>
        </authorList>
    </citation>
    <scope>NUCLEOTIDE SEQUENCE [LARGE SCALE GENOMIC DNA]</scope>
    <source>
        <strain evidence="5 7">AN88</strain>
    </source>
</reference>
<reference evidence="6" key="2">
    <citation type="journal article" date="2022" name="Clin. Infect. Dis.">
        <title>Association between Clostridium innocuum and antibiotic-associated diarrhea in adults and children: A cross-sectional study and comparative genomics analysis.</title>
        <authorList>
            <person name="Cherny K.E."/>
            <person name="Muscat E.B."/>
            <person name="Balaji A."/>
            <person name="Mukherjee J."/>
            <person name="Ozer E.A."/>
            <person name="Angarone M.P."/>
            <person name="Hauser A.R."/>
            <person name="Sichel J.S."/>
            <person name="Amponsah E."/>
            <person name="Kociolek L.K."/>
        </authorList>
    </citation>
    <scope>NUCLEOTIDE SEQUENCE</scope>
    <source>
        <strain evidence="6">NU1-AC-029v</strain>
    </source>
</reference>
<keyword evidence="3" id="KW-0804">Transcription</keyword>
<proteinExistence type="predicted"/>
<dbReference type="InterPro" id="IPR036390">
    <property type="entry name" value="WH_DNA-bd_sf"/>
</dbReference>
<dbReference type="InterPro" id="IPR050679">
    <property type="entry name" value="Bact_HTH_transcr_reg"/>
</dbReference>
<evidence type="ECO:0000256" key="1">
    <source>
        <dbReference type="ARBA" id="ARBA00023015"/>
    </source>
</evidence>
<dbReference type="RefSeq" id="WP_008817502.1">
    <property type="nucleotide sequence ID" value="NZ_AP025565.1"/>
</dbReference>
<comment type="caution">
    <text evidence="5">The sequence shown here is derived from an EMBL/GenBank/DDBJ whole genome shotgun (WGS) entry which is preliminary data.</text>
</comment>
<dbReference type="PRINTS" id="PR00035">
    <property type="entry name" value="HTHGNTR"/>
</dbReference>
<dbReference type="PANTHER" id="PTHR44846:SF1">
    <property type="entry name" value="MANNOSYL-D-GLYCERATE TRANSPORT_METABOLISM SYSTEM REPRESSOR MNGR-RELATED"/>
    <property type="match status" value="1"/>
</dbReference>
<dbReference type="CDD" id="cd07377">
    <property type="entry name" value="WHTH_GntR"/>
    <property type="match status" value="1"/>
</dbReference>
<dbReference type="InterPro" id="IPR011663">
    <property type="entry name" value="UTRA"/>
</dbReference>
<dbReference type="GO" id="GO:0045892">
    <property type="term" value="P:negative regulation of DNA-templated transcription"/>
    <property type="evidence" value="ECO:0007669"/>
    <property type="project" value="TreeGrafter"/>
</dbReference>
<dbReference type="PANTHER" id="PTHR44846">
    <property type="entry name" value="MANNOSYL-D-GLYCERATE TRANSPORT/METABOLISM SYSTEM REPRESSOR MNGR-RELATED"/>
    <property type="match status" value="1"/>
</dbReference>
<dbReference type="SMART" id="SM00866">
    <property type="entry name" value="UTRA"/>
    <property type="match status" value="1"/>
</dbReference>
<evidence type="ECO:0000259" key="4">
    <source>
        <dbReference type="PROSITE" id="PS50949"/>
    </source>
</evidence>
<dbReference type="EMBL" id="JQIF01000001">
    <property type="protein sequence ID" value="KGJ55097.1"/>
    <property type="molecule type" value="Genomic_DNA"/>
</dbReference>
<dbReference type="SMART" id="SM00345">
    <property type="entry name" value="HTH_GNTR"/>
    <property type="match status" value="1"/>
</dbReference>
<dbReference type="Proteomes" id="UP001203972">
    <property type="component" value="Unassembled WGS sequence"/>
</dbReference>
<dbReference type="Proteomes" id="UP000030008">
    <property type="component" value="Unassembled WGS sequence"/>
</dbReference>
<dbReference type="SUPFAM" id="SSF46785">
    <property type="entry name" value="Winged helix' DNA-binding domain"/>
    <property type="match status" value="1"/>
</dbReference>
<gene>
    <name evidence="5" type="ORF">CIAN88_00540</name>
    <name evidence="6" type="ORF">MKC95_14540</name>
</gene>
<name>A0A099ID44_CLOIN</name>
<keyword evidence="1" id="KW-0805">Transcription regulation</keyword>
<dbReference type="EMBL" id="JAKTMA010000026">
    <property type="protein sequence ID" value="MCR0233989.1"/>
    <property type="molecule type" value="Genomic_DNA"/>
</dbReference>
<dbReference type="SUPFAM" id="SSF64288">
    <property type="entry name" value="Chorismate lyase-like"/>
    <property type="match status" value="1"/>
</dbReference>
<sequence>MQEIKQLNAITLQEQLYNELATQIKSGKYKPGDRIPPELKLSEIYRVSRVTVRNAIQQLVNEDLLIKKHGKGTYVKTQVYTEEFFSGGSFTDTCLRMKAKPSTQIIESTVCHDEAEINAIFGTTAPLIRIKRVRLVDDVPCIVEVDFFPDSFQFLLKRKLEKTSLLHLVTKETGMHPAKFEDYFKIIFATKEFAKQLNCIVGTPLLEVTQTVLTPDNSIIYVNKQYILTTKYIYAVRSLK</sequence>
<dbReference type="AlphaFoldDB" id="A0A099ID44"/>
<organism evidence="5 7">
    <name type="scientific">Clostridium innocuum</name>
    <dbReference type="NCBI Taxonomy" id="1522"/>
    <lineage>
        <taxon>Bacteria</taxon>
        <taxon>Bacillati</taxon>
        <taxon>Bacillota</taxon>
        <taxon>Clostridia</taxon>
        <taxon>Eubacteriales</taxon>
        <taxon>Clostridiaceae</taxon>
        <taxon>Clostridium</taxon>
    </lineage>
</organism>
<dbReference type="GO" id="GO:0003700">
    <property type="term" value="F:DNA-binding transcription factor activity"/>
    <property type="evidence" value="ECO:0007669"/>
    <property type="project" value="InterPro"/>
</dbReference>
<dbReference type="InterPro" id="IPR000524">
    <property type="entry name" value="Tscrpt_reg_HTH_GntR"/>
</dbReference>
<protein>
    <submittedName>
        <fullName evidence="5">GntR family transcriptional regulator</fullName>
    </submittedName>
</protein>
<dbReference type="InterPro" id="IPR036388">
    <property type="entry name" value="WH-like_DNA-bd_sf"/>
</dbReference>
<evidence type="ECO:0000313" key="5">
    <source>
        <dbReference type="EMBL" id="KGJ55097.1"/>
    </source>
</evidence>
<dbReference type="Pfam" id="PF07702">
    <property type="entry name" value="UTRA"/>
    <property type="match status" value="1"/>
</dbReference>
<evidence type="ECO:0000256" key="3">
    <source>
        <dbReference type="ARBA" id="ARBA00023163"/>
    </source>
</evidence>
<keyword evidence="2" id="KW-0238">DNA-binding</keyword>
<dbReference type="InterPro" id="IPR028978">
    <property type="entry name" value="Chorismate_lyase_/UTRA_dom_sf"/>
</dbReference>